<keyword evidence="2" id="KW-0472">Membrane</keyword>
<dbReference type="Gene3D" id="1.25.40.430">
    <property type="match status" value="1"/>
</dbReference>
<feature type="domain" description="BUB1 N-terminal" evidence="3">
    <location>
        <begin position="17"/>
        <end position="178"/>
    </location>
</feature>
<dbReference type="PROSITE" id="PS51489">
    <property type="entry name" value="BUB1_N"/>
    <property type="match status" value="1"/>
</dbReference>
<comment type="caution">
    <text evidence="4">The sequence shown here is derived from an EMBL/GenBank/DDBJ whole genome shotgun (WGS) entry which is preliminary data.</text>
</comment>
<keyword evidence="5" id="KW-1185">Reference proteome</keyword>
<dbReference type="InterPro" id="IPR015661">
    <property type="entry name" value="Bub1/Mad3"/>
</dbReference>
<evidence type="ECO:0000313" key="4">
    <source>
        <dbReference type="EMBL" id="KAI7744350.1"/>
    </source>
</evidence>
<dbReference type="EMBL" id="JAMZMK010007544">
    <property type="protein sequence ID" value="KAI7744350.1"/>
    <property type="molecule type" value="Genomic_DNA"/>
</dbReference>
<dbReference type="SMART" id="SM00777">
    <property type="entry name" value="Mad3_BUB1_I"/>
    <property type="match status" value="1"/>
</dbReference>
<dbReference type="GO" id="GO:0004672">
    <property type="term" value="F:protein kinase activity"/>
    <property type="evidence" value="ECO:0007669"/>
    <property type="project" value="TreeGrafter"/>
</dbReference>
<feature type="transmembrane region" description="Helical" evidence="2">
    <location>
        <begin position="522"/>
        <end position="549"/>
    </location>
</feature>
<evidence type="ECO:0000313" key="5">
    <source>
        <dbReference type="Proteomes" id="UP001206925"/>
    </source>
</evidence>
<keyword evidence="2" id="KW-0812">Transmembrane</keyword>
<dbReference type="PANTHER" id="PTHR14030:SF2">
    <property type="entry name" value="OS11G0128700 PROTEIN"/>
    <property type="match status" value="1"/>
</dbReference>
<evidence type="ECO:0000256" key="2">
    <source>
        <dbReference type="SAM" id="Phobius"/>
    </source>
</evidence>
<protein>
    <recommendedName>
        <fullName evidence="3">BUB1 N-terminal domain-containing protein</fullName>
    </recommendedName>
</protein>
<evidence type="ECO:0000256" key="1">
    <source>
        <dbReference type="SAM" id="MobiDB-lite"/>
    </source>
</evidence>
<proteinExistence type="predicted"/>
<dbReference type="Pfam" id="PF08311">
    <property type="entry name" value="Mad3_BUB1_I"/>
    <property type="match status" value="1"/>
</dbReference>
<dbReference type="GO" id="GO:0007094">
    <property type="term" value="P:mitotic spindle assembly checkpoint signaling"/>
    <property type="evidence" value="ECO:0007669"/>
    <property type="project" value="InterPro"/>
</dbReference>
<name>A0AAD5CP65_AMBAR</name>
<accession>A0AAD5CP65</accession>
<dbReference type="GO" id="GO:0051754">
    <property type="term" value="P:meiotic sister chromatid cohesion, centromeric"/>
    <property type="evidence" value="ECO:0007669"/>
    <property type="project" value="TreeGrafter"/>
</dbReference>
<dbReference type="PANTHER" id="PTHR14030">
    <property type="entry name" value="MITOTIC CHECKPOINT SERINE/THREONINE-PROTEIN KINASE BUB1"/>
    <property type="match status" value="1"/>
</dbReference>
<feature type="region of interest" description="Disordered" evidence="1">
    <location>
        <begin position="164"/>
        <end position="211"/>
    </location>
</feature>
<keyword evidence="2" id="KW-1133">Transmembrane helix</keyword>
<organism evidence="4 5">
    <name type="scientific">Ambrosia artemisiifolia</name>
    <name type="common">Common ragweed</name>
    <dbReference type="NCBI Taxonomy" id="4212"/>
    <lineage>
        <taxon>Eukaryota</taxon>
        <taxon>Viridiplantae</taxon>
        <taxon>Streptophyta</taxon>
        <taxon>Embryophyta</taxon>
        <taxon>Tracheophyta</taxon>
        <taxon>Spermatophyta</taxon>
        <taxon>Magnoliopsida</taxon>
        <taxon>eudicotyledons</taxon>
        <taxon>Gunneridae</taxon>
        <taxon>Pentapetalae</taxon>
        <taxon>asterids</taxon>
        <taxon>campanulids</taxon>
        <taxon>Asterales</taxon>
        <taxon>Asteraceae</taxon>
        <taxon>Asteroideae</taxon>
        <taxon>Heliantheae alliance</taxon>
        <taxon>Heliantheae</taxon>
        <taxon>Ambrosia</taxon>
    </lineage>
</organism>
<dbReference type="InterPro" id="IPR013212">
    <property type="entry name" value="Mad3/Bub1_I"/>
</dbReference>
<sequence>MANNNSTTTSDKFFSSLISDIKTYNGPDPLLPWLGGIKKMTNSLPPQLLKQKLPRFLQKCVQTFQTDLRYRNDIRYLRVWMKLLDYVDDPGAVLEHMKASHIGNKRSLFYQAYALYYEKLKKFTEAEKMYHLGVKNLAEPADELQKSFDQFLCRLEKHKNKRIQRCEGRSTGNPSAKSLLKDKVSSTQLKPPKVDDKKVISHSSGGELDEPAGENTVVVRFAKTAIVGKSNAEDARHHGLVEPTINTKEAMDAINSMFRAPLGPEPFQKYNSHKSKANDFKVFNDNDLDDRVDQSNVNRPVEESFQKYSSNKSKENNFKVFNDNDSDDRVDLSYKKQPVEEPFQIYCDGDDDDDEEEEEKKDCKKDRFDHKMGSIITKGAFVFPNPKDVSLQCSKDSESGRVLPAKFREDTVVYRFVGSTISDEPKVENACHHGLVEPTINLKEAMDDINSMFGKPIEFVRKRRPRKQEKPFEDKQNCSSFLILPDDESDHIQEKITLTLAAGIGSALVRDHDPKYLQLWQYIFPSTTTVAVLSCLAGTSWAVVVAAAARKASGTRMEKMVMK</sequence>
<evidence type="ECO:0000259" key="3">
    <source>
        <dbReference type="PROSITE" id="PS51489"/>
    </source>
</evidence>
<dbReference type="AlphaFoldDB" id="A0AAD5CP65"/>
<gene>
    <name evidence="4" type="ORF">M8C21_013803</name>
</gene>
<reference evidence="4" key="1">
    <citation type="submission" date="2022-06" db="EMBL/GenBank/DDBJ databases">
        <title>Uncovering the hologenomic basis of an extraordinary plant invasion.</title>
        <authorList>
            <person name="Bieker V.C."/>
            <person name="Martin M.D."/>
            <person name="Gilbert T."/>
            <person name="Hodgins K."/>
            <person name="Battlay P."/>
            <person name="Petersen B."/>
            <person name="Wilson J."/>
        </authorList>
    </citation>
    <scope>NUCLEOTIDE SEQUENCE</scope>
    <source>
        <strain evidence="4">AA19_3_7</strain>
        <tissue evidence="4">Leaf</tissue>
    </source>
</reference>
<dbReference type="Proteomes" id="UP001206925">
    <property type="component" value="Unassembled WGS sequence"/>
</dbReference>